<name>A0A8J6B3P9_ELECQ</name>
<dbReference type="AlphaFoldDB" id="A0A8J6B3P9"/>
<protein>
    <submittedName>
        <fullName evidence="2">Uncharacterized protein</fullName>
    </submittedName>
</protein>
<feature type="region of interest" description="Disordered" evidence="1">
    <location>
        <begin position="58"/>
        <end position="147"/>
    </location>
</feature>
<organism evidence="2 3">
    <name type="scientific">Eleutherodactylus coqui</name>
    <name type="common">Puerto Rican coqui</name>
    <dbReference type="NCBI Taxonomy" id="57060"/>
    <lineage>
        <taxon>Eukaryota</taxon>
        <taxon>Metazoa</taxon>
        <taxon>Chordata</taxon>
        <taxon>Craniata</taxon>
        <taxon>Vertebrata</taxon>
        <taxon>Euteleostomi</taxon>
        <taxon>Amphibia</taxon>
        <taxon>Batrachia</taxon>
        <taxon>Anura</taxon>
        <taxon>Neobatrachia</taxon>
        <taxon>Hyloidea</taxon>
        <taxon>Eleutherodactylidae</taxon>
        <taxon>Eleutherodactylinae</taxon>
        <taxon>Eleutherodactylus</taxon>
        <taxon>Eleutherodactylus</taxon>
    </lineage>
</organism>
<evidence type="ECO:0000313" key="3">
    <source>
        <dbReference type="Proteomes" id="UP000770717"/>
    </source>
</evidence>
<keyword evidence="3" id="KW-1185">Reference proteome</keyword>
<gene>
    <name evidence="2" type="ORF">GDO78_018867</name>
</gene>
<proteinExistence type="predicted"/>
<dbReference type="Proteomes" id="UP000770717">
    <property type="component" value="Unassembled WGS sequence"/>
</dbReference>
<sequence length="147" mass="15556">MGATIASRIRELSSERQWAIAPVLYAVLEGFASQRPIADSCAITLAMKNAAFAVPPSNRMLPLPQSFPDQPGRVSRTTGYPMHHVSQDTGYGDTVSGGSPSQSSFLSLMSSPLPQTSQQPTSVLYTPPSGSQSSTGDGSFISYTTLQ</sequence>
<feature type="compositionally biased region" description="Low complexity" evidence="1">
    <location>
        <begin position="96"/>
        <end position="115"/>
    </location>
</feature>
<evidence type="ECO:0000313" key="2">
    <source>
        <dbReference type="EMBL" id="KAG9460896.1"/>
    </source>
</evidence>
<dbReference type="EMBL" id="WNTK01034271">
    <property type="protein sequence ID" value="KAG9460896.1"/>
    <property type="molecule type" value="Genomic_DNA"/>
</dbReference>
<feature type="compositionally biased region" description="Polar residues" evidence="1">
    <location>
        <begin position="116"/>
        <end position="147"/>
    </location>
</feature>
<accession>A0A8J6B3P9</accession>
<comment type="caution">
    <text evidence="2">The sequence shown here is derived from an EMBL/GenBank/DDBJ whole genome shotgun (WGS) entry which is preliminary data.</text>
</comment>
<reference evidence="2" key="1">
    <citation type="thesis" date="2020" institute="ProQuest LLC" country="789 East Eisenhower Parkway, Ann Arbor, MI, USA">
        <title>Comparative Genomics and Chromosome Evolution.</title>
        <authorList>
            <person name="Mudd A.B."/>
        </authorList>
    </citation>
    <scope>NUCLEOTIDE SEQUENCE</scope>
    <source>
        <strain evidence="2">HN-11 Male</strain>
        <tissue evidence="2">Kidney and liver</tissue>
    </source>
</reference>
<evidence type="ECO:0000256" key="1">
    <source>
        <dbReference type="SAM" id="MobiDB-lite"/>
    </source>
</evidence>